<accession>A0A110A769</accession>
<reference evidence="3" key="2">
    <citation type="submission" date="2016-01" db="EMBL/GenBank/DDBJ databases">
        <authorList>
            <person name="Poehlein A."/>
            <person name="Schlien K."/>
            <person name="Gottschalk G."/>
            <person name="Buckel W."/>
            <person name="Daniel R."/>
        </authorList>
    </citation>
    <scope>NUCLEOTIDE SEQUENCE [LARGE SCALE GENOMIC DNA]</scope>
    <source>
        <strain evidence="3">X2</strain>
    </source>
</reference>
<dbReference type="Proteomes" id="UP000184204">
    <property type="component" value="Unassembled WGS sequence"/>
</dbReference>
<protein>
    <recommendedName>
        <fullName evidence="5">DUF3298 domain-containing protein</fullName>
    </recommendedName>
</protein>
<reference evidence="1 3" key="1">
    <citation type="journal article" date="2016" name="Genome Announc.">
        <title>Complete Genome Sequence of the Amino Acid-Fermenting Clostridium propionicum X2 (DSM 1682).</title>
        <authorList>
            <person name="Poehlein A."/>
            <person name="Schlien K."/>
            <person name="Chowdhury N.P."/>
            <person name="Gottschalk G."/>
            <person name="Buckel W."/>
            <person name="Daniel R."/>
        </authorList>
    </citation>
    <scope>NUCLEOTIDE SEQUENCE [LARGE SCALE GENOMIC DNA]</scope>
    <source>
        <strain evidence="1 3">X2</strain>
    </source>
</reference>
<sequence>MKENKVTLIVLISCVLLFGCGSDSKKEAELLTLKQENVYLFKDGSNVNLWRMERIGRDVYKLSDGTILLMVAEPSVPVEENQEGIKNSSSLYLSEKVQKAVSTFYQKQGLLYDIQGELEKAYTYYLSCKKTGKTFDHFFISQDSFFSCTSNNIVCFDTSVTLVRENREAQDILLSAIFDKSTGEQLSIWDLFVYSQSESKKRLLNALKIDDKVLLTEMEKTFKDEYIFLSPNGLVISFPEGALPSENASLSVKIEYIDLQGILQSWAIPHPGKKG</sequence>
<evidence type="ECO:0008006" key="5">
    <source>
        <dbReference type="Google" id="ProtNLM"/>
    </source>
</evidence>
<dbReference type="AlphaFoldDB" id="A0A110A769"/>
<reference evidence="2" key="3">
    <citation type="submission" date="2016-11" db="EMBL/GenBank/DDBJ databases">
        <authorList>
            <person name="Varghese N."/>
            <person name="Submissions S."/>
        </authorList>
    </citation>
    <scope>NUCLEOTIDE SEQUENCE</scope>
    <source>
        <strain evidence="2">DSM 1682</strain>
    </source>
</reference>
<dbReference type="OrthoDB" id="1852937at2"/>
<evidence type="ECO:0000313" key="3">
    <source>
        <dbReference type="Proteomes" id="UP000068026"/>
    </source>
</evidence>
<reference evidence="4" key="4">
    <citation type="submission" date="2016-11" db="EMBL/GenBank/DDBJ databases">
        <authorList>
            <person name="Jaros S."/>
            <person name="Januszkiewicz K."/>
            <person name="Wedrychowicz H."/>
        </authorList>
    </citation>
    <scope>NUCLEOTIDE SEQUENCE [LARGE SCALE GENOMIC DNA]</scope>
    <source>
        <strain evidence="4">DSM 1682</strain>
    </source>
</reference>
<evidence type="ECO:0000313" key="1">
    <source>
        <dbReference type="EMBL" id="AMJ41675.1"/>
    </source>
</evidence>
<keyword evidence="3" id="KW-1185">Reference proteome</keyword>
<evidence type="ECO:0000313" key="4">
    <source>
        <dbReference type="Proteomes" id="UP000184204"/>
    </source>
</evidence>
<name>A0A110A769_ANAPI</name>
<organism evidence="2 4">
    <name type="scientific">Anaerotignum propionicum DSM 1682</name>
    <dbReference type="NCBI Taxonomy" id="991789"/>
    <lineage>
        <taxon>Bacteria</taxon>
        <taxon>Bacillati</taxon>
        <taxon>Bacillota</taxon>
        <taxon>Clostridia</taxon>
        <taxon>Lachnospirales</taxon>
        <taxon>Anaerotignaceae</taxon>
        <taxon>Anaerotignum</taxon>
    </lineage>
</organism>
<dbReference type="PROSITE" id="PS51257">
    <property type="entry name" value="PROKAR_LIPOPROTEIN"/>
    <property type="match status" value="1"/>
</dbReference>
<dbReference type="EMBL" id="FQUA01000009">
    <property type="protein sequence ID" value="SHE88823.1"/>
    <property type="molecule type" value="Genomic_DNA"/>
</dbReference>
<dbReference type="RefSeq" id="WP_066051295.1">
    <property type="nucleotide sequence ID" value="NZ_CP014223.1"/>
</dbReference>
<gene>
    <name evidence="1" type="ORF">CPRO_20940</name>
    <name evidence="2" type="ORF">SAMN02745151_02115</name>
</gene>
<evidence type="ECO:0000313" key="2">
    <source>
        <dbReference type="EMBL" id="SHE88823.1"/>
    </source>
</evidence>
<dbReference type="KEGG" id="cpro:CPRO_20940"/>
<proteinExistence type="predicted"/>
<dbReference type="EMBL" id="CP014223">
    <property type="protein sequence ID" value="AMJ41675.1"/>
    <property type="molecule type" value="Genomic_DNA"/>
</dbReference>
<dbReference type="Proteomes" id="UP000068026">
    <property type="component" value="Chromosome"/>
</dbReference>